<accession>A0A1J5RP96</accession>
<name>A0A1J5RP96_9ZZZZ</name>
<proteinExistence type="predicted"/>
<evidence type="ECO:0000313" key="1">
    <source>
        <dbReference type="EMBL" id="OIQ91323.1"/>
    </source>
</evidence>
<dbReference type="Pfam" id="PF14083">
    <property type="entry name" value="PGDYG"/>
    <property type="match status" value="1"/>
</dbReference>
<organism evidence="1">
    <name type="scientific">mine drainage metagenome</name>
    <dbReference type="NCBI Taxonomy" id="410659"/>
    <lineage>
        <taxon>unclassified sequences</taxon>
        <taxon>metagenomes</taxon>
        <taxon>ecological metagenomes</taxon>
    </lineage>
</organism>
<comment type="caution">
    <text evidence="1">The sequence shown here is derived from an EMBL/GenBank/DDBJ whole genome shotgun (WGS) entry which is preliminary data.</text>
</comment>
<dbReference type="AlphaFoldDB" id="A0A1J5RP96"/>
<dbReference type="InterPro" id="IPR025688">
    <property type="entry name" value="PGDYG_prot"/>
</dbReference>
<sequence>MSDRNSTMQELRDIDLRTDIAARWYVKHEQVQVRFATQDGELASREGPNRYRGGDALITGSTGDSWSVSRARFDARYTPVEPGMEGRDGLYVNRPIPVLARRMTAPFAMARSAGGDVLRGKAGDWVLQYAPGDYGVVEQERFAKVYRPCDAPV</sequence>
<reference evidence="1" key="1">
    <citation type="submission" date="2016-10" db="EMBL/GenBank/DDBJ databases">
        <title>Sequence of Gallionella enrichment culture.</title>
        <authorList>
            <person name="Poehlein A."/>
            <person name="Muehling M."/>
            <person name="Daniel R."/>
        </authorList>
    </citation>
    <scope>NUCLEOTIDE SEQUENCE</scope>
</reference>
<dbReference type="EMBL" id="MLJW01000263">
    <property type="protein sequence ID" value="OIQ91323.1"/>
    <property type="molecule type" value="Genomic_DNA"/>
</dbReference>
<gene>
    <name evidence="1" type="ORF">GALL_267900</name>
</gene>
<protein>
    <submittedName>
        <fullName evidence="1">Uncharacterized protein</fullName>
    </submittedName>
</protein>